<dbReference type="InterPro" id="IPR000326">
    <property type="entry name" value="PAP2/HPO"/>
</dbReference>
<evidence type="ECO:0000256" key="1">
    <source>
        <dbReference type="SAM" id="Phobius"/>
    </source>
</evidence>
<reference evidence="3 4" key="1">
    <citation type="submission" date="2021-01" db="EMBL/GenBank/DDBJ databases">
        <title>Genomic Encyclopedia of Type Strains, Phase IV (KMG-IV): sequencing the most valuable type-strain genomes for metagenomic binning, comparative biology and taxonomic classification.</title>
        <authorList>
            <person name="Goeker M."/>
        </authorList>
    </citation>
    <scope>NUCLEOTIDE SEQUENCE [LARGE SCALE GENOMIC DNA]</scope>
    <source>
        <strain evidence="3 4">DSM 105482</strain>
    </source>
</reference>
<dbReference type="GO" id="GO:0050380">
    <property type="term" value="F:undecaprenyl-diphosphatase activity"/>
    <property type="evidence" value="ECO:0007669"/>
    <property type="project" value="UniProtKB-EC"/>
</dbReference>
<dbReference type="EMBL" id="JAFBFI010000007">
    <property type="protein sequence ID" value="MBM7692496.1"/>
    <property type="molecule type" value="Genomic_DNA"/>
</dbReference>
<dbReference type="InterPro" id="IPR036938">
    <property type="entry name" value="PAP2/HPO_sf"/>
</dbReference>
<dbReference type="SMART" id="SM00014">
    <property type="entry name" value="acidPPc"/>
    <property type="match status" value="1"/>
</dbReference>
<name>A0ABS2QH49_9BACI</name>
<dbReference type="Pfam" id="PF01569">
    <property type="entry name" value="PAP2"/>
    <property type="match status" value="1"/>
</dbReference>
<dbReference type="Gene3D" id="1.20.144.10">
    <property type="entry name" value="Phosphatidic acid phosphatase type 2/haloperoxidase"/>
    <property type="match status" value="2"/>
</dbReference>
<evidence type="ECO:0000313" key="4">
    <source>
        <dbReference type="Proteomes" id="UP000823486"/>
    </source>
</evidence>
<dbReference type="PANTHER" id="PTHR14969:SF13">
    <property type="entry name" value="AT30094P"/>
    <property type="match status" value="1"/>
</dbReference>
<dbReference type="EC" id="3.6.1.27" evidence="3"/>
<gene>
    <name evidence="3" type="ORF">JOC77_001926</name>
</gene>
<keyword evidence="1" id="KW-0472">Membrane</keyword>
<feature type="transmembrane region" description="Helical" evidence="1">
    <location>
        <begin position="97"/>
        <end position="115"/>
    </location>
</feature>
<keyword evidence="1" id="KW-1133">Transmembrane helix</keyword>
<sequence length="233" mass="26171">MNEQKKSILTISQILYILFAAIMIIGCSAIFIAISKELNRNELIWFDQQFIDMIQGMISNEATVIMKFFTFGGSVLFISIGVLILFILLICLKKPRYALYLILSSGLGGLFNYFLKWLFKRERPSILPLIQEHGFSFPSGHSMGSFIFYGSLAVIVAKLSHRKAMNWAAGISFAIVILLIGISRIYLGVHYPSDVIAGFAAGGVWLTVCGVGLNYYEFRQKVIHNKIAVLRQK</sequence>
<feature type="transmembrane region" description="Helical" evidence="1">
    <location>
        <begin position="135"/>
        <end position="155"/>
    </location>
</feature>
<accession>A0ABS2QH49</accession>
<dbReference type="RefSeq" id="WP_204542210.1">
    <property type="nucleotide sequence ID" value="NZ_JAFBFI010000007.1"/>
</dbReference>
<dbReference type="SUPFAM" id="SSF48317">
    <property type="entry name" value="Acid phosphatase/Vanadium-dependent haloperoxidase"/>
    <property type="match status" value="1"/>
</dbReference>
<feature type="transmembrane region" description="Helical" evidence="1">
    <location>
        <begin position="195"/>
        <end position="216"/>
    </location>
</feature>
<protein>
    <submittedName>
        <fullName evidence="3">Undecaprenyl-diphosphatase</fullName>
        <ecNumber evidence="3">3.6.1.27</ecNumber>
    </submittedName>
</protein>
<keyword evidence="4" id="KW-1185">Reference proteome</keyword>
<comment type="caution">
    <text evidence="3">The sequence shown here is derived from an EMBL/GenBank/DDBJ whole genome shotgun (WGS) entry which is preliminary data.</text>
</comment>
<dbReference type="PANTHER" id="PTHR14969">
    <property type="entry name" value="SPHINGOSINE-1-PHOSPHATE PHOSPHOHYDROLASE"/>
    <property type="match status" value="1"/>
</dbReference>
<evidence type="ECO:0000313" key="3">
    <source>
        <dbReference type="EMBL" id="MBM7692496.1"/>
    </source>
</evidence>
<feature type="transmembrane region" description="Helical" evidence="1">
    <location>
        <begin position="167"/>
        <end position="189"/>
    </location>
</feature>
<feature type="transmembrane region" description="Helical" evidence="1">
    <location>
        <begin position="14"/>
        <end position="34"/>
    </location>
</feature>
<dbReference type="PROSITE" id="PS51257">
    <property type="entry name" value="PROKAR_LIPOPROTEIN"/>
    <property type="match status" value="1"/>
</dbReference>
<evidence type="ECO:0000259" key="2">
    <source>
        <dbReference type="SMART" id="SM00014"/>
    </source>
</evidence>
<keyword evidence="3" id="KW-0378">Hydrolase</keyword>
<feature type="transmembrane region" description="Helical" evidence="1">
    <location>
        <begin position="68"/>
        <end position="90"/>
    </location>
</feature>
<organism evidence="3 4">
    <name type="scientific">Peribacillus deserti</name>
    <dbReference type="NCBI Taxonomy" id="673318"/>
    <lineage>
        <taxon>Bacteria</taxon>
        <taxon>Bacillati</taxon>
        <taxon>Bacillota</taxon>
        <taxon>Bacilli</taxon>
        <taxon>Bacillales</taxon>
        <taxon>Bacillaceae</taxon>
        <taxon>Peribacillus</taxon>
    </lineage>
</organism>
<feature type="domain" description="Phosphatidic acid phosphatase type 2/haloperoxidase" evidence="2">
    <location>
        <begin position="98"/>
        <end position="210"/>
    </location>
</feature>
<dbReference type="Proteomes" id="UP000823486">
    <property type="component" value="Unassembled WGS sequence"/>
</dbReference>
<keyword evidence="1" id="KW-0812">Transmembrane</keyword>
<dbReference type="CDD" id="cd03392">
    <property type="entry name" value="PAP2_like_2"/>
    <property type="match status" value="1"/>
</dbReference>
<proteinExistence type="predicted"/>